<feature type="transmembrane region" description="Helical" evidence="2">
    <location>
        <begin position="12"/>
        <end position="29"/>
    </location>
</feature>
<organism evidence="3 4">
    <name type="scientific">Amycolatopsis vastitatis</name>
    <dbReference type="NCBI Taxonomy" id="1905142"/>
    <lineage>
        <taxon>Bacteria</taxon>
        <taxon>Bacillati</taxon>
        <taxon>Actinomycetota</taxon>
        <taxon>Actinomycetes</taxon>
        <taxon>Pseudonocardiales</taxon>
        <taxon>Pseudonocardiaceae</taxon>
        <taxon>Amycolatopsis</taxon>
    </lineage>
</organism>
<dbReference type="RefSeq" id="WP_205661127.1">
    <property type="nucleotide sequence ID" value="NZ_NMUL01000054.1"/>
</dbReference>
<keyword evidence="4" id="KW-1185">Reference proteome</keyword>
<dbReference type="Proteomes" id="UP000215199">
    <property type="component" value="Unassembled WGS sequence"/>
</dbReference>
<keyword evidence="2" id="KW-1133">Transmembrane helix</keyword>
<keyword evidence="2" id="KW-0812">Transmembrane</keyword>
<proteinExistence type="predicted"/>
<accession>A0A229SQA8</accession>
<feature type="region of interest" description="Disordered" evidence="1">
    <location>
        <begin position="37"/>
        <end position="89"/>
    </location>
</feature>
<protein>
    <submittedName>
        <fullName evidence="3">Uncharacterized protein</fullName>
    </submittedName>
</protein>
<evidence type="ECO:0000313" key="4">
    <source>
        <dbReference type="Proteomes" id="UP000215199"/>
    </source>
</evidence>
<reference evidence="4" key="1">
    <citation type="submission" date="2017-07" db="EMBL/GenBank/DDBJ databases">
        <title>Comparative genome mining reveals phylogenetic distribution patterns of secondary metabolites in Amycolatopsis.</title>
        <authorList>
            <person name="Adamek M."/>
            <person name="Alanjary M."/>
            <person name="Sales-Ortells H."/>
            <person name="Goodfellow M."/>
            <person name="Bull A.T."/>
            <person name="Kalinowski J."/>
            <person name="Ziemert N."/>
        </authorList>
    </citation>
    <scope>NUCLEOTIDE SEQUENCE [LARGE SCALE GENOMIC DNA]</scope>
    <source>
        <strain evidence="4">H5</strain>
    </source>
</reference>
<gene>
    <name evidence="3" type="ORF">CF165_40890</name>
</gene>
<feature type="compositionally biased region" description="Basic and acidic residues" evidence="1">
    <location>
        <begin position="79"/>
        <end position="89"/>
    </location>
</feature>
<comment type="caution">
    <text evidence="3">The sequence shown here is derived from an EMBL/GenBank/DDBJ whole genome shotgun (WGS) entry which is preliminary data.</text>
</comment>
<evidence type="ECO:0000256" key="2">
    <source>
        <dbReference type="SAM" id="Phobius"/>
    </source>
</evidence>
<dbReference type="AlphaFoldDB" id="A0A229SQA8"/>
<keyword evidence="2" id="KW-0472">Membrane</keyword>
<sequence length="89" mass="8905">MLGPGIDLRRAVLYSLSGGLLAVAFGVFGCEAAQAAPMPVDSDGVSHARSEGASRPPASKGSAKTEPAKSKPAPSGGDTGKRQEAQPKT</sequence>
<feature type="non-terminal residue" evidence="3">
    <location>
        <position position="89"/>
    </location>
</feature>
<dbReference type="EMBL" id="NMUL01000054">
    <property type="protein sequence ID" value="OXM60839.1"/>
    <property type="molecule type" value="Genomic_DNA"/>
</dbReference>
<evidence type="ECO:0000313" key="3">
    <source>
        <dbReference type="EMBL" id="OXM60839.1"/>
    </source>
</evidence>
<evidence type="ECO:0000256" key="1">
    <source>
        <dbReference type="SAM" id="MobiDB-lite"/>
    </source>
</evidence>
<name>A0A229SQA8_9PSEU</name>